<comment type="caution">
    <text evidence="5">The sequence shown here is derived from an EMBL/GenBank/DDBJ whole genome shotgun (WGS) entry which is preliminary data.</text>
</comment>
<sequence length="111" mass="12238">MAQSNSFSPRRSIPIRRVVLSDASQLPNDYSTTPGGTLFSTTPGGTRIVYDRSFLLKCRESPLAQSPPANLPDIPGVTTPREEENKENGRKDRQPSESTETVDEPQFAMDV</sequence>
<proteinExistence type="inferred from homology"/>
<accession>A0A7I8VK89</accession>
<dbReference type="Pfam" id="PF05456">
    <property type="entry name" value="eIF_4EBP"/>
    <property type="match status" value="1"/>
</dbReference>
<comment type="similarity">
    <text evidence="1">Belongs to the eIF4E-binding protein family.</text>
</comment>
<reference evidence="5 6" key="1">
    <citation type="submission" date="2020-08" db="EMBL/GenBank/DDBJ databases">
        <authorList>
            <person name="Hejnol A."/>
        </authorList>
    </citation>
    <scope>NUCLEOTIDE SEQUENCE [LARGE SCALE GENOMIC DNA]</scope>
</reference>
<gene>
    <name evidence="5" type="ORF">DGYR_LOCUS5298</name>
</gene>
<feature type="region of interest" description="Disordered" evidence="4">
    <location>
        <begin position="60"/>
        <end position="111"/>
    </location>
</feature>
<dbReference type="InterPro" id="IPR008606">
    <property type="entry name" value="EIF4EBP"/>
</dbReference>
<evidence type="ECO:0000256" key="1">
    <source>
        <dbReference type="ARBA" id="ARBA00005480"/>
    </source>
</evidence>
<feature type="compositionally biased region" description="Basic and acidic residues" evidence="4">
    <location>
        <begin position="80"/>
        <end position="95"/>
    </location>
</feature>
<evidence type="ECO:0000256" key="3">
    <source>
        <dbReference type="ARBA" id="ARBA00023193"/>
    </source>
</evidence>
<keyword evidence="3" id="KW-0652">Protein synthesis inhibitor</keyword>
<dbReference type="Proteomes" id="UP000549394">
    <property type="component" value="Unassembled WGS sequence"/>
</dbReference>
<feature type="region of interest" description="Disordered" evidence="4">
    <location>
        <begin position="23"/>
        <end position="44"/>
    </location>
</feature>
<evidence type="ECO:0000313" key="6">
    <source>
        <dbReference type="Proteomes" id="UP000549394"/>
    </source>
</evidence>
<evidence type="ECO:0000256" key="4">
    <source>
        <dbReference type="SAM" id="MobiDB-lite"/>
    </source>
</evidence>
<name>A0A7I8VK89_9ANNE</name>
<organism evidence="5 6">
    <name type="scientific">Dimorphilus gyrociliatus</name>
    <dbReference type="NCBI Taxonomy" id="2664684"/>
    <lineage>
        <taxon>Eukaryota</taxon>
        <taxon>Metazoa</taxon>
        <taxon>Spiralia</taxon>
        <taxon>Lophotrochozoa</taxon>
        <taxon>Annelida</taxon>
        <taxon>Polychaeta</taxon>
        <taxon>Polychaeta incertae sedis</taxon>
        <taxon>Dinophilidae</taxon>
        <taxon>Dimorphilus</taxon>
    </lineage>
</organism>
<keyword evidence="2" id="KW-0810">Translation regulation</keyword>
<dbReference type="GO" id="GO:0008190">
    <property type="term" value="F:eukaryotic initiation factor 4E binding"/>
    <property type="evidence" value="ECO:0007669"/>
    <property type="project" value="InterPro"/>
</dbReference>
<dbReference type="PANTHER" id="PTHR12669:SF12">
    <property type="entry name" value="EUKARYOTIC TRANSLATION INITIATION FACTOR 4E-BINDING PROTEIN"/>
    <property type="match status" value="1"/>
</dbReference>
<protein>
    <submittedName>
        <fullName evidence="5">DgyrCDS5557</fullName>
    </submittedName>
</protein>
<dbReference type="GO" id="GO:0045947">
    <property type="term" value="P:negative regulation of translational initiation"/>
    <property type="evidence" value="ECO:0007669"/>
    <property type="project" value="InterPro"/>
</dbReference>
<dbReference type="OrthoDB" id="19729at2759"/>
<dbReference type="EMBL" id="CAJFCJ010000006">
    <property type="protein sequence ID" value="CAD5116698.1"/>
    <property type="molecule type" value="Genomic_DNA"/>
</dbReference>
<keyword evidence="6" id="KW-1185">Reference proteome</keyword>
<dbReference type="PANTHER" id="PTHR12669">
    <property type="entry name" value="EUKARYOTIC TRANSLATION INITIATION FACTOR 4E-BINDING PROTEIN"/>
    <property type="match status" value="1"/>
</dbReference>
<evidence type="ECO:0000313" key="5">
    <source>
        <dbReference type="EMBL" id="CAD5116698.1"/>
    </source>
</evidence>
<dbReference type="AlphaFoldDB" id="A0A7I8VK89"/>
<evidence type="ECO:0000256" key="2">
    <source>
        <dbReference type="ARBA" id="ARBA00022845"/>
    </source>
</evidence>
<dbReference type="GO" id="GO:0005737">
    <property type="term" value="C:cytoplasm"/>
    <property type="evidence" value="ECO:0007669"/>
    <property type="project" value="TreeGrafter"/>
</dbReference>